<reference evidence="1 2" key="1">
    <citation type="submission" date="2009-11" db="EMBL/GenBank/DDBJ databases">
        <authorList>
            <person name="Weinstock G."/>
            <person name="Sodergren E."/>
            <person name="Clifton S."/>
            <person name="Fulton L."/>
            <person name="Fulton B."/>
            <person name="Courtney L."/>
            <person name="Fronick C."/>
            <person name="Harrison M."/>
            <person name="Strong C."/>
            <person name="Farmer C."/>
            <person name="Delahaunty K."/>
            <person name="Markovic C."/>
            <person name="Hall O."/>
            <person name="Minx P."/>
            <person name="Tomlinson C."/>
            <person name="Mitreva M."/>
            <person name="Nelson J."/>
            <person name="Hou S."/>
            <person name="Wollam A."/>
            <person name="Pepin K.H."/>
            <person name="Johnson M."/>
            <person name="Bhonagiri V."/>
            <person name="Nash W.E."/>
            <person name="Warren W."/>
            <person name="Chinwalla A."/>
            <person name="Mardis E.R."/>
            <person name="Wilson R.K."/>
        </authorList>
    </citation>
    <scope>NUCLEOTIDE SEQUENCE [LARGE SCALE GENOMIC DNA]</scope>
    <source>
        <strain evidence="1 2">DSM 20093</strain>
    </source>
</reference>
<sequence>MSLLSKPTERYGPEGAAWLGFPPRHVRTALVTLVVTRAFPRAPNAS</sequence>
<protein>
    <submittedName>
        <fullName evidence="1">Uncharacterized protein</fullName>
    </submittedName>
</protein>
<gene>
    <name evidence="1" type="ORF">BIFGAL_04172</name>
</gene>
<dbReference type="EMBL" id="ABXB03000004">
    <property type="protein sequence ID" value="EFA22409.1"/>
    <property type="molecule type" value="Genomic_DNA"/>
</dbReference>
<evidence type="ECO:0000313" key="2">
    <source>
        <dbReference type="Proteomes" id="UP000003656"/>
    </source>
</evidence>
<dbReference type="Proteomes" id="UP000003656">
    <property type="component" value="Unassembled WGS sequence"/>
</dbReference>
<proteinExistence type="predicted"/>
<evidence type="ECO:0000313" key="1">
    <source>
        <dbReference type="EMBL" id="EFA22409.1"/>
    </source>
</evidence>
<name>D1NWC3_9BIFI</name>
<dbReference type="AlphaFoldDB" id="D1NWC3"/>
<organism evidence="1 2">
    <name type="scientific">Bifidobacterium gallicum DSM 20093 = LMG 11596</name>
    <dbReference type="NCBI Taxonomy" id="561180"/>
    <lineage>
        <taxon>Bacteria</taxon>
        <taxon>Bacillati</taxon>
        <taxon>Actinomycetota</taxon>
        <taxon>Actinomycetes</taxon>
        <taxon>Bifidobacteriales</taxon>
        <taxon>Bifidobacteriaceae</taxon>
        <taxon>Bifidobacterium</taxon>
    </lineage>
</organism>
<accession>D1NWC3</accession>
<comment type="caution">
    <text evidence="1">The sequence shown here is derived from an EMBL/GenBank/DDBJ whole genome shotgun (WGS) entry which is preliminary data.</text>
</comment>